<keyword evidence="3" id="KW-0235">DNA replication</keyword>
<dbReference type="Pfam" id="PF01653">
    <property type="entry name" value="DNA_ligase_aden"/>
    <property type="match status" value="1"/>
</dbReference>
<comment type="caution">
    <text evidence="12">The sequence shown here is derived from an EMBL/GenBank/DDBJ whole genome shotgun (WGS) entry which is preliminary data.</text>
</comment>
<dbReference type="SUPFAM" id="SSF50249">
    <property type="entry name" value="Nucleic acid-binding proteins"/>
    <property type="match status" value="1"/>
</dbReference>
<evidence type="ECO:0000256" key="7">
    <source>
        <dbReference type="ARBA" id="ARBA00022842"/>
    </source>
</evidence>
<organism evidence="12">
    <name type="scientific">marine sediment metagenome</name>
    <dbReference type="NCBI Taxonomy" id="412755"/>
    <lineage>
        <taxon>unclassified sequences</taxon>
        <taxon>metagenomes</taxon>
        <taxon>ecological metagenomes</taxon>
    </lineage>
</organism>
<dbReference type="InterPro" id="IPR018239">
    <property type="entry name" value="DNA_ligase_AS"/>
</dbReference>
<dbReference type="InterPro" id="IPR013839">
    <property type="entry name" value="DNAligase_adenylation"/>
</dbReference>
<evidence type="ECO:0000256" key="9">
    <source>
        <dbReference type="ARBA" id="ARBA00023204"/>
    </source>
</evidence>
<sequence length="641" mass="70964">MNIKQLEKASATYYTGSPIMTDAEFDAAIAELRQNDPDHPFLKRIGAPTPGTVKAKHQIPMGSLANANNEKELKTWILRCELAIPHSTSALCLSHKLDGSSLELIYENGSFVQAITRGDGEEGEDVTKNVLLSRNVPLSVNPSITSVRCECLIHKKDWAEHFGGDANPRNSAAGTLRRHDGKNAQYLRFYAFDMMVNGDVPNSETTRMLVLAKWFNVPNNLFVSSNEKAYLPEHTQLGYTINWCKEQETKRDNFPYEIDGVVVKIDNREISEQLGITDNRPKGQIAVKFEPRGGETILNNVVWQVGHTGEITPVGKVNPVGVGGVTVRSANLYNTDEIERLGIRIGDTVEVVRAGDVIPKVTKLVCSSTDGVEIKPPKKCPECGSKTEKDGVRLYCQNRWCGGRSFARVMTWIKKRNILHIGEGLVESAAIDETRQLYVLSYADWARVKVGNGVWGKKRASSVVAALEKSKNVTLADFLGSIGIPGIGRTLTRQLCDSLDDRPNSQLTLSDMFQLLPSLIMKQAGFGESRANDFCNWLKEYREEISDLALFMNFEEEVKMESDNRQFDGEVICFTGKSPRPRVEMSQLAESAGASVSSSVSSKTTILVIADVESQSKKAVKAREMGVRLMSPEDFLDFCGI</sequence>
<dbReference type="Gene3D" id="2.40.50.140">
    <property type="entry name" value="Nucleic acid-binding proteins"/>
    <property type="match status" value="1"/>
</dbReference>
<reference evidence="12" key="1">
    <citation type="journal article" date="2015" name="Nature">
        <title>Complex archaea that bridge the gap between prokaryotes and eukaryotes.</title>
        <authorList>
            <person name="Spang A."/>
            <person name="Saw J.H."/>
            <person name="Jorgensen S.L."/>
            <person name="Zaremba-Niedzwiedzka K."/>
            <person name="Martijn J."/>
            <person name="Lind A.E."/>
            <person name="van Eijk R."/>
            <person name="Schleper C."/>
            <person name="Guy L."/>
            <person name="Ettema T.J."/>
        </authorList>
    </citation>
    <scope>NUCLEOTIDE SEQUENCE</scope>
</reference>
<evidence type="ECO:0000313" key="12">
    <source>
        <dbReference type="EMBL" id="KKN98881.1"/>
    </source>
</evidence>
<evidence type="ECO:0000259" key="11">
    <source>
        <dbReference type="PROSITE" id="PS50172"/>
    </source>
</evidence>
<dbReference type="InterPro" id="IPR012340">
    <property type="entry name" value="NA-bd_OB-fold"/>
</dbReference>
<keyword evidence="9" id="KW-0234">DNA repair</keyword>
<dbReference type="InterPro" id="IPR004150">
    <property type="entry name" value="NAD_DNA_ligase_OB"/>
</dbReference>
<dbReference type="Pfam" id="PF03120">
    <property type="entry name" value="OB_DNA_ligase"/>
    <property type="match status" value="1"/>
</dbReference>
<dbReference type="SUPFAM" id="SSF52113">
    <property type="entry name" value="BRCT domain"/>
    <property type="match status" value="1"/>
</dbReference>
<evidence type="ECO:0000256" key="8">
    <source>
        <dbReference type="ARBA" id="ARBA00023027"/>
    </source>
</evidence>
<evidence type="ECO:0000256" key="10">
    <source>
        <dbReference type="ARBA" id="ARBA00034005"/>
    </source>
</evidence>
<dbReference type="Gene3D" id="3.40.50.10190">
    <property type="entry name" value="BRCT domain"/>
    <property type="match status" value="1"/>
</dbReference>
<gene>
    <name evidence="12" type="ORF">LCGC14_0141220</name>
</gene>
<dbReference type="GO" id="GO:0006281">
    <property type="term" value="P:DNA repair"/>
    <property type="evidence" value="ECO:0007669"/>
    <property type="project" value="UniProtKB-KW"/>
</dbReference>
<dbReference type="HAMAP" id="MF_01588">
    <property type="entry name" value="DNA_ligase_A"/>
    <property type="match status" value="1"/>
</dbReference>
<keyword evidence="8" id="KW-0520">NAD</keyword>
<dbReference type="NCBIfam" id="NF005932">
    <property type="entry name" value="PRK07956.1"/>
    <property type="match status" value="1"/>
</dbReference>
<dbReference type="SMART" id="SM00292">
    <property type="entry name" value="BRCT"/>
    <property type="match status" value="1"/>
</dbReference>
<dbReference type="PROSITE" id="PS50172">
    <property type="entry name" value="BRCT"/>
    <property type="match status" value="1"/>
</dbReference>
<dbReference type="PIRSF" id="PIRSF001604">
    <property type="entry name" value="LigA"/>
    <property type="match status" value="1"/>
</dbReference>
<evidence type="ECO:0000256" key="3">
    <source>
        <dbReference type="ARBA" id="ARBA00022705"/>
    </source>
</evidence>
<dbReference type="InterPro" id="IPR036420">
    <property type="entry name" value="BRCT_dom_sf"/>
</dbReference>
<evidence type="ECO:0000256" key="6">
    <source>
        <dbReference type="ARBA" id="ARBA00022833"/>
    </source>
</evidence>
<comment type="catalytic activity">
    <reaction evidence="10">
        <text>NAD(+) + (deoxyribonucleotide)n-3'-hydroxyl + 5'-phospho-(deoxyribonucleotide)m = (deoxyribonucleotide)n+m + AMP + beta-nicotinamide D-nucleotide.</text>
        <dbReference type="EC" id="6.5.1.2"/>
    </reaction>
</comment>
<dbReference type="GO" id="GO:0006260">
    <property type="term" value="P:DNA replication"/>
    <property type="evidence" value="ECO:0007669"/>
    <property type="project" value="UniProtKB-KW"/>
</dbReference>
<dbReference type="AlphaFoldDB" id="A0A0F9XI84"/>
<dbReference type="Pfam" id="PF00533">
    <property type="entry name" value="BRCT"/>
    <property type="match status" value="1"/>
</dbReference>
<keyword evidence="6" id="KW-0862">Zinc</keyword>
<dbReference type="SUPFAM" id="SSF47781">
    <property type="entry name" value="RuvA domain 2-like"/>
    <property type="match status" value="1"/>
</dbReference>
<dbReference type="NCBIfam" id="TIGR00575">
    <property type="entry name" value="dnlj"/>
    <property type="match status" value="1"/>
</dbReference>
<keyword evidence="7" id="KW-0460">Magnesium</keyword>
<dbReference type="GO" id="GO:0046872">
    <property type="term" value="F:metal ion binding"/>
    <property type="evidence" value="ECO:0007669"/>
    <property type="project" value="UniProtKB-KW"/>
</dbReference>
<dbReference type="SUPFAM" id="SSF56091">
    <property type="entry name" value="DNA ligase/mRNA capping enzyme, catalytic domain"/>
    <property type="match status" value="1"/>
</dbReference>
<evidence type="ECO:0000256" key="4">
    <source>
        <dbReference type="ARBA" id="ARBA00022723"/>
    </source>
</evidence>
<dbReference type="InterPro" id="IPR013840">
    <property type="entry name" value="DNAligase_N"/>
</dbReference>
<dbReference type="SMART" id="SM00532">
    <property type="entry name" value="LIGANc"/>
    <property type="match status" value="1"/>
</dbReference>
<feature type="domain" description="BRCT" evidence="11">
    <location>
        <begin position="562"/>
        <end position="633"/>
    </location>
</feature>
<evidence type="ECO:0000256" key="2">
    <source>
        <dbReference type="ARBA" id="ARBA00022598"/>
    </source>
</evidence>
<dbReference type="Gene3D" id="3.30.470.30">
    <property type="entry name" value="DNA ligase/mRNA capping enzyme"/>
    <property type="match status" value="1"/>
</dbReference>
<dbReference type="PROSITE" id="PS01055">
    <property type="entry name" value="DNA_LIGASE_N1"/>
    <property type="match status" value="1"/>
</dbReference>
<keyword evidence="2" id="KW-0436">Ligase</keyword>
<evidence type="ECO:0000256" key="5">
    <source>
        <dbReference type="ARBA" id="ARBA00022763"/>
    </source>
</evidence>
<dbReference type="GO" id="GO:0003911">
    <property type="term" value="F:DNA ligase (NAD+) activity"/>
    <property type="evidence" value="ECO:0007669"/>
    <property type="project" value="UniProtKB-EC"/>
</dbReference>
<evidence type="ECO:0000256" key="1">
    <source>
        <dbReference type="ARBA" id="ARBA00012722"/>
    </source>
</evidence>
<protein>
    <recommendedName>
        <fullName evidence="1">DNA ligase (NAD(+))</fullName>
        <ecNumber evidence="1">6.5.1.2</ecNumber>
    </recommendedName>
</protein>
<dbReference type="EC" id="6.5.1.2" evidence="1"/>
<dbReference type="InterPro" id="IPR010994">
    <property type="entry name" value="RuvA_2-like"/>
</dbReference>
<dbReference type="InterPro" id="IPR001679">
    <property type="entry name" value="DNA_ligase"/>
</dbReference>
<dbReference type="EMBL" id="LAZR01000049">
    <property type="protein sequence ID" value="KKN98881.1"/>
    <property type="molecule type" value="Genomic_DNA"/>
</dbReference>
<keyword evidence="5" id="KW-0227">DNA damage</keyword>
<dbReference type="InterPro" id="IPR001357">
    <property type="entry name" value="BRCT_dom"/>
</dbReference>
<keyword evidence="4" id="KW-0479">Metal-binding</keyword>
<name>A0A0F9XI84_9ZZZZ</name>
<proteinExistence type="inferred from homology"/>
<accession>A0A0F9XI84</accession>